<dbReference type="Proteomes" id="UP001199469">
    <property type="component" value="Unassembled WGS sequence"/>
</dbReference>
<dbReference type="SUPFAM" id="SSF54285">
    <property type="entry name" value="MoaD/ThiS"/>
    <property type="match status" value="1"/>
</dbReference>
<organism evidence="1 2">
    <name type="scientific">Actinomycetospora endophytica</name>
    <dbReference type="NCBI Taxonomy" id="2291215"/>
    <lineage>
        <taxon>Bacteria</taxon>
        <taxon>Bacillati</taxon>
        <taxon>Actinomycetota</taxon>
        <taxon>Actinomycetes</taxon>
        <taxon>Pseudonocardiales</taxon>
        <taxon>Pseudonocardiaceae</taxon>
        <taxon>Actinomycetospora</taxon>
    </lineage>
</organism>
<sequence>MRYFGGAKAAAGTPSERVALAPGTSVDDLVATLTATHGDALARVLAASSFLLDKVAVHERSVAVDDGAVLDVLPPSAGG</sequence>
<evidence type="ECO:0000313" key="2">
    <source>
        <dbReference type="Proteomes" id="UP001199469"/>
    </source>
</evidence>
<name>A0ABS8PJ26_9PSEU</name>
<dbReference type="InterPro" id="IPR012675">
    <property type="entry name" value="Beta-grasp_dom_sf"/>
</dbReference>
<dbReference type="InterPro" id="IPR016155">
    <property type="entry name" value="Mopterin_synth/thiamin_S_b"/>
</dbReference>
<dbReference type="Pfam" id="PF02597">
    <property type="entry name" value="ThiS"/>
    <property type="match status" value="1"/>
</dbReference>
<dbReference type="InterPro" id="IPR003749">
    <property type="entry name" value="ThiS/MoaD-like"/>
</dbReference>
<evidence type="ECO:0000313" key="1">
    <source>
        <dbReference type="EMBL" id="MCD2198265.1"/>
    </source>
</evidence>
<dbReference type="EMBL" id="JAJNDB010000012">
    <property type="protein sequence ID" value="MCD2198265.1"/>
    <property type="molecule type" value="Genomic_DNA"/>
</dbReference>
<dbReference type="Gene3D" id="3.10.20.30">
    <property type="match status" value="1"/>
</dbReference>
<accession>A0ABS8PJ26</accession>
<comment type="caution">
    <text evidence="1">The sequence shown here is derived from an EMBL/GenBank/DDBJ whole genome shotgun (WGS) entry which is preliminary data.</text>
</comment>
<gene>
    <name evidence="1" type="ORF">LQ327_33360</name>
</gene>
<proteinExistence type="predicted"/>
<dbReference type="RefSeq" id="WP_230741065.1">
    <property type="nucleotide sequence ID" value="NZ_JAJNDB010000012.1"/>
</dbReference>
<protein>
    <submittedName>
        <fullName evidence="1">MoaD/ThiS family protein</fullName>
    </submittedName>
</protein>
<keyword evidence="2" id="KW-1185">Reference proteome</keyword>
<reference evidence="1 2" key="1">
    <citation type="submission" date="2021-11" db="EMBL/GenBank/DDBJ databases">
        <title>Draft genome sequence of Actinomycetospora sp. SF1 isolated from the rhizosphere soil.</title>
        <authorList>
            <person name="Duangmal K."/>
            <person name="Chantavorakit T."/>
        </authorList>
    </citation>
    <scope>NUCLEOTIDE SEQUENCE [LARGE SCALE GENOMIC DNA]</scope>
    <source>
        <strain evidence="1 2">TBRC 5722</strain>
    </source>
</reference>